<dbReference type="InterPro" id="IPR041577">
    <property type="entry name" value="RT_RNaseH_2"/>
</dbReference>
<dbReference type="Gene3D" id="3.10.20.370">
    <property type="match status" value="1"/>
</dbReference>
<dbReference type="Pfam" id="PF17919">
    <property type="entry name" value="RT_RNaseH_2"/>
    <property type="match status" value="1"/>
</dbReference>
<dbReference type="EMBL" id="LGUB01001354">
    <property type="protein sequence ID" value="KRH91959.1"/>
    <property type="molecule type" value="Genomic_DNA"/>
</dbReference>
<dbReference type="PANTHER" id="PTHR37984:SF5">
    <property type="entry name" value="PROTEIN NYNRIN-LIKE"/>
    <property type="match status" value="1"/>
</dbReference>
<evidence type="ECO:0000313" key="4">
    <source>
        <dbReference type="Proteomes" id="UP000051530"/>
    </source>
</evidence>
<feature type="non-terminal residue" evidence="3">
    <location>
        <position position="238"/>
    </location>
</feature>
<protein>
    <submittedName>
        <fullName evidence="3">Putative transposable element</fullName>
    </submittedName>
</protein>
<keyword evidence="1" id="KW-0511">Multifunctional enzyme</keyword>
<sequence length="238" mass="27374">LQQIIGTINWFRPIIKNAANKMAPITEKLKTDKFECTEEDTNTIEAIAKEIRQMPIVIHPDHTKDFTLYTDASHNGTGACLLQNGQTIAVYSHKFSDIQRRYSVVEEELFAVQLALREFRLIIGARRVHILTDNRNNTKNLKLTSDRLCRIIFEINEYNHFFQHISDEQNFIADDLSRNCDATAEEADVCIFSKRELTSNHKAIIPADGNEESKYQKKKSDQFIAEAHERLGHSGIVR</sequence>
<name>A0A0R0LYY9_9MICR</name>
<dbReference type="AlphaFoldDB" id="A0A0R0LYY9"/>
<dbReference type="GO" id="GO:0003824">
    <property type="term" value="F:catalytic activity"/>
    <property type="evidence" value="ECO:0007669"/>
    <property type="project" value="UniProtKB-KW"/>
</dbReference>
<dbReference type="InterPro" id="IPR050951">
    <property type="entry name" value="Retrovirus_Pol_polyprotein"/>
</dbReference>
<comment type="caution">
    <text evidence="3">The sequence shown here is derived from an EMBL/GenBank/DDBJ whole genome shotgun (WGS) entry which is preliminary data.</text>
</comment>
<feature type="domain" description="Reverse transcriptase/retrotransposon-derived protein RNase H-like" evidence="2">
    <location>
        <begin position="37"/>
        <end position="129"/>
    </location>
</feature>
<gene>
    <name evidence="3" type="ORF">M153_165170002</name>
</gene>
<dbReference type="Proteomes" id="UP000051530">
    <property type="component" value="Unassembled WGS sequence"/>
</dbReference>
<dbReference type="InterPro" id="IPR043502">
    <property type="entry name" value="DNA/RNA_pol_sf"/>
</dbReference>
<evidence type="ECO:0000259" key="2">
    <source>
        <dbReference type="Pfam" id="PF17919"/>
    </source>
</evidence>
<dbReference type="Gene3D" id="3.30.70.270">
    <property type="match status" value="1"/>
</dbReference>
<proteinExistence type="predicted"/>
<feature type="non-terminal residue" evidence="3">
    <location>
        <position position="1"/>
    </location>
</feature>
<dbReference type="PANTHER" id="PTHR37984">
    <property type="entry name" value="PROTEIN CBG26694"/>
    <property type="match status" value="1"/>
</dbReference>
<reference evidence="3 4" key="1">
    <citation type="submission" date="2015-07" db="EMBL/GenBank/DDBJ databases">
        <title>The genome of Pseudoloma neurophilia, a relevant intracellular parasite of the zebrafish.</title>
        <authorList>
            <person name="Ndikumana S."/>
            <person name="Pelin A."/>
            <person name="Sanders J."/>
            <person name="Corradi N."/>
        </authorList>
    </citation>
    <scope>NUCLEOTIDE SEQUENCE [LARGE SCALE GENOMIC DNA]</scope>
    <source>
        <strain evidence="3 4">MK1</strain>
    </source>
</reference>
<dbReference type="VEuPathDB" id="MicrosporidiaDB:M153_165170002"/>
<dbReference type="InterPro" id="IPR043128">
    <property type="entry name" value="Rev_trsase/Diguanyl_cyclase"/>
</dbReference>
<keyword evidence="4" id="KW-1185">Reference proteome</keyword>
<dbReference type="CDD" id="cd09274">
    <property type="entry name" value="RNase_HI_RT_Ty3"/>
    <property type="match status" value="1"/>
</dbReference>
<dbReference type="SUPFAM" id="SSF56672">
    <property type="entry name" value="DNA/RNA polymerases"/>
    <property type="match status" value="1"/>
</dbReference>
<organism evidence="3 4">
    <name type="scientific">Pseudoloma neurophilia</name>
    <dbReference type="NCBI Taxonomy" id="146866"/>
    <lineage>
        <taxon>Eukaryota</taxon>
        <taxon>Fungi</taxon>
        <taxon>Fungi incertae sedis</taxon>
        <taxon>Microsporidia</taxon>
        <taxon>Pseudoloma</taxon>
    </lineage>
</organism>
<dbReference type="OrthoDB" id="2286242at2759"/>
<evidence type="ECO:0000313" key="3">
    <source>
        <dbReference type="EMBL" id="KRH91959.1"/>
    </source>
</evidence>
<evidence type="ECO:0000256" key="1">
    <source>
        <dbReference type="ARBA" id="ARBA00023268"/>
    </source>
</evidence>
<accession>A0A0R0LYY9</accession>